<evidence type="ECO:0000313" key="4">
    <source>
        <dbReference type="Proteomes" id="UP000240259"/>
    </source>
</evidence>
<dbReference type="Gene3D" id="3.40.390.10">
    <property type="entry name" value="Collagenase (Catalytic Domain)"/>
    <property type="match status" value="1"/>
</dbReference>
<evidence type="ECO:0000259" key="2">
    <source>
        <dbReference type="SMART" id="SM00235"/>
    </source>
</evidence>
<dbReference type="OrthoDB" id="9783144at2"/>
<dbReference type="InterPro" id="IPR006026">
    <property type="entry name" value="Peptidase_Metallo"/>
</dbReference>
<accession>A0A2T4J1I8</accession>
<organism evidence="3 4">
    <name type="scientific">Mesorhizobium helmanticense</name>
    <dbReference type="NCBI Taxonomy" id="1776423"/>
    <lineage>
        <taxon>Bacteria</taxon>
        <taxon>Pseudomonadati</taxon>
        <taxon>Pseudomonadota</taxon>
        <taxon>Alphaproteobacteria</taxon>
        <taxon>Hyphomicrobiales</taxon>
        <taxon>Phyllobacteriaceae</taxon>
        <taxon>Mesorhizobium</taxon>
    </lineage>
</organism>
<dbReference type="AlphaFoldDB" id="A0A2T4J1I8"/>
<feature type="domain" description="Peptidase metallopeptidase" evidence="2">
    <location>
        <begin position="84"/>
        <end position="262"/>
    </location>
</feature>
<dbReference type="Proteomes" id="UP000240259">
    <property type="component" value="Unassembled WGS sequence"/>
</dbReference>
<keyword evidence="1" id="KW-0732">Signal</keyword>
<comment type="caution">
    <text evidence="3">The sequence shown here is derived from an EMBL/GenBank/DDBJ whole genome shotgun (WGS) entry which is preliminary data.</text>
</comment>
<protein>
    <submittedName>
        <fullName evidence="3">ATPase</fullName>
    </submittedName>
</protein>
<dbReference type="Pfam" id="PF01400">
    <property type="entry name" value="Astacin"/>
    <property type="match status" value="1"/>
</dbReference>
<dbReference type="GO" id="GO:0008270">
    <property type="term" value="F:zinc ion binding"/>
    <property type="evidence" value="ECO:0007669"/>
    <property type="project" value="InterPro"/>
</dbReference>
<proteinExistence type="predicted"/>
<dbReference type="GO" id="GO:0004222">
    <property type="term" value="F:metalloendopeptidase activity"/>
    <property type="evidence" value="ECO:0007669"/>
    <property type="project" value="InterPro"/>
</dbReference>
<dbReference type="RefSeq" id="WP_107647809.1">
    <property type="nucleotide sequence ID" value="NZ_PZJX01000006.1"/>
</dbReference>
<keyword evidence="4" id="KW-1185">Reference proteome</keyword>
<name>A0A2T4J1I8_9HYPH</name>
<sequence>MFRSLSVFTSIFWGIAAFSSSSTFASEQETLDAIRKQSVTTGSQIIVPEASDAAPESGNASVNTLFNITAKEQAIIVDRLFPLAAAKWPFNVVFVCWENGTPENLEGREWVRDAVVNSWEKNSSLKFMGWQTCQAATLGIRILIEDSGPHVKALGKFLNGKKDGMVLNFDFANWSKGCQETKEFCIRSVGVHEFGHAIGFAHEQNRPDAPGECAILHQGSNGDVLLTPYDPNSIMNYCSPEWNNDGELSELDIKGVQYFYGVP</sequence>
<dbReference type="SMART" id="SM00235">
    <property type="entry name" value="ZnMc"/>
    <property type="match status" value="1"/>
</dbReference>
<dbReference type="InterPro" id="IPR001506">
    <property type="entry name" value="Peptidase_M12A"/>
</dbReference>
<dbReference type="SUPFAM" id="SSF55486">
    <property type="entry name" value="Metalloproteases ('zincins'), catalytic domain"/>
    <property type="match status" value="1"/>
</dbReference>
<evidence type="ECO:0000256" key="1">
    <source>
        <dbReference type="SAM" id="SignalP"/>
    </source>
</evidence>
<gene>
    <name evidence="3" type="ORF">C9427_03455</name>
</gene>
<dbReference type="InterPro" id="IPR024079">
    <property type="entry name" value="MetalloPept_cat_dom_sf"/>
</dbReference>
<reference evidence="3 4" key="1">
    <citation type="submission" date="2018-03" db="EMBL/GenBank/DDBJ databases">
        <title>Genome sequence of the symbiotic type strain Mesorhizobium helmanticense CSLC115NT isolated from Lotus corniculatus nodules.</title>
        <authorList>
            <person name="Sannazzaro A.I."/>
            <person name="Torres Tejerizo G.A."/>
            <person name="Dip D."/>
            <person name="Caballero M."/>
            <person name="Pistorio M."/>
            <person name="Estrella M.J."/>
        </authorList>
    </citation>
    <scope>NUCLEOTIDE SEQUENCE [LARGE SCALE GENOMIC DNA]</scope>
    <source>
        <strain evidence="3 4">CSLC115N</strain>
    </source>
</reference>
<feature type="chain" id="PRO_5015779569" evidence="1">
    <location>
        <begin position="26"/>
        <end position="263"/>
    </location>
</feature>
<dbReference type="GO" id="GO:0006508">
    <property type="term" value="P:proteolysis"/>
    <property type="evidence" value="ECO:0007669"/>
    <property type="project" value="InterPro"/>
</dbReference>
<evidence type="ECO:0000313" key="3">
    <source>
        <dbReference type="EMBL" id="PTE11759.1"/>
    </source>
</evidence>
<feature type="signal peptide" evidence="1">
    <location>
        <begin position="1"/>
        <end position="25"/>
    </location>
</feature>
<dbReference type="EMBL" id="PZJX01000006">
    <property type="protein sequence ID" value="PTE11759.1"/>
    <property type="molecule type" value="Genomic_DNA"/>
</dbReference>